<dbReference type="OrthoDB" id="9804926at2"/>
<protein>
    <submittedName>
        <fullName evidence="5">Prohead peptidase</fullName>
    </submittedName>
</protein>
<dbReference type="Proteomes" id="UP000295030">
    <property type="component" value="Unassembled WGS sequence"/>
</dbReference>
<dbReference type="Pfam" id="PF04586">
    <property type="entry name" value="Peptidase_S78"/>
    <property type="match status" value="1"/>
</dbReference>
<dbReference type="RefSeq" id="WP_131835187.1">
    <property type="nucleotide sequence ID" value="NZ_SMFY01000002.1"/>
</dbReference>
<comment type="caution">
    <text evidence="5">The sequence shown here is derived from an EMBL/GenBank/DDBJ whole genome shotgun (WGS) entry which is preliminary data.</text>
</comment>
<organism evidence="5 6">
    <name type="scientific">Ancylobacter aquaticus</name>
    <dbReference type="NCBI Taxonomy" id="100"/>
    <lineage>
        <taxon>Bacteria</taxon>
        <taxon>Pseudomonadati</taxon>
        <taxon>Pseudomonadota</taxon>
        <taxon>Alphaproteobacteria</taxon>
        <taxon>Hyphomicrobiales</taxon>
        <taxon>Xanthobacteraceae</taxon>
        <taxon>Ancylobacter</taxon>
    </lineage>
</organism>
<evidence type="ECO:0000256" key="3">
    <source>
        <dbReference type="ARBA" id="ARBA00022801"/>
    </source>
</evidence>
<dbReference type="InterPro" id="IPR006433">
    <property type="entry name" value="Prohead_protease"/>
</dbReference>
<evidence type="ECO:0000256" key="2">
    <source>
        <dbReference type="ARBA" id="ARBA00022670"/>
    </source>
</evidence>
<keyword evidence="6" id="KW-1185">Reference proteome</keyword>
<evidence type="ECO:0000313" key="5">
    <source>
        <dbReference type="EMBL" id="TCK27987.1"/>
    </source>
</evidence>
<evidence type="ECO:0000256" key="1">
    <source>
        <dbReference type="ARBA" id="ARBA00022612"/>
    </source>
</evidence>
<dbReference type="AlphaFoldDB" id="A0A4R1HYU9"/>
<dbReference type="GO" id="GO:0008233">
    <property type="term" value="F:peptidase activity"/>
    <property type="evidence" value="ECO:0007669"/>
    <property type="project" value="UniProtKB-KW"/>
</dbReference>
<evidence type="ECO:0000259" key="4">
    <source>
        <dbReference type="Pfam" id="PF04586"/>
    </source>
</evidence>
<name>A0A4R1HYU9_ANCAQ</name>
<evidence type="ECO:0000313" key="6">
    <source>
        <dbReference type="Proteomes" id="UP000295030"/>
    </source>
</evidence>
<proteinExistence type="predicted"/>
<feature type="domain" description="Prohead serine protease" evidence="4">
    <location>
        <begin position="13"/>
        <end position="158"/>
    </location>
</feature>
<reference evidence="5 6" key="1">
    <citation type="submission" date="2019-03" db="EMBL/GenBank/DDBJ databases">
        <title>Genomic Encyclopedia of Type Strains, Phase IV (KMG-IV): sequencing the most valuable type-strain genomes for metagenomic binning, comparative biology and taxonomic classification.</title>
        <authorList>
            <person name="Goeker M."/>
        </authorList>
    </citation>
    <scope>NUCLEOTIDE SEQUENCE [LARGE SCALE GENOMIC DNA]</scope>
    <source>
        <strain evidence="5 6">DSM 101</strain>
    </source>
</reference>
<keyword evidence="2" id="KW-0645">Protease</keyword>
<dbReference type="EMBL" id="SMFY01000002">
    <property type="protein sequence ID" value="TCK27987.1"/>
    <property type="molecule type" value="Genomic_DNA"/>
</dbReference>
<keyword evidence="3" id="KW-0378">Hydrolase</keyword>
<keyword evidence="1" id="KW-1188">Viral release from host cell</keyword>
<dbReference type="GO" id="GO:0006508">
    <property type="term" value="P:proteolysis"/>
    <property type="evidence" value="ECO:0007669"/>
    <property type="project" value="UniProtKB-KW"/>
</dbReference>
<dbReference type="InterPro" id="IPR054613">
    <property type="entry name" value="Peptidase_S78_dom"/>
</dbReference>
<dbReference type="NCBIfam" id="TIGR01543">
    <property type="entry name" value="proheadase_HK97"/>
    <property type="match status" value="1"/>
</dbReference>
<accession>A0A4R1HYU9</accession>
<sequence>MSLATESGLIFEFDTKAISDDGTFAGYASRFGEVDLGRDVVQSGAFTKSLTARPAPRVKMLREHDQREPIGVWTELAEDGNGLRVAGRLVLDTVKGRETHALMKAGALDGLSIGYRTKASRLDKAKGVRLLDEVDLHEISIVTFGMLPSATITSVKSSSFSQLVAAINAARANL</sequence>
<gene>
    <name evidence="5" type="ORF">EV667_1983</name>
</gene>
<dbReference type="SUPFAM" id="SSF50789">
    <property type="entry name" value="Herpes virus serine proteinase, assemblin"/>
    <property type="match status" value="1"/>
</dbReference>